<dbReference type="CDD" id="cd11875">
    <property type="entry name" value="SH3_CD2AP-like_3"/>
    <property type="match status" value="1"/>
</dbReference>
<evidence type="ECO:0000313" key="5">
    <source>
        <dbReference type="EMBL" id="KAL3884047.1"/>
    </source>
</evidence>
<organism evidence="5 6">
    <name type="scientific">Sinanodonta woodiana</name>
    <name type="common">Chinese pond mussel</name>
    <name type="synonym">Anodonta woodiana</name>
    <dbReference type="NCBI Taxonomy" id="1069815"/>
    <lineage>
        <taxon>Eukaryota</taxon>
        <taxon>Metazoa</taxon>
        <taxon>Spiralia</taxon>
        <taxon>Lophotrochozoa</taxon>
        <taxon>Mollusca</taxon>
        <taxon>Bivalvia</taxon>
        <taxon>Autobranchia</taxon>
        <taxon>Heteroconchia</taxon>
        <taxon>Palaeoheterodonta</taxon>
        <taxon>Unionida</taxon>
        <taxon>Unionoidea</taxon>
        <taxon>Unionidae</taxon>
        <taxon>Unioninae</taxon>
        <taxon>Sinanodonta</taxon>
    </lineage>
</organism>
<accession>A0ABD3XGA9</accession>
<feature type="domain" description="SH3" evidence="4">
    <location>
        <begin position="238"/>
        <end position="299"/>
    </location>
</feature>
<dbReference type="CDD" id="cd11874">
    <property type="entry name" value="SH3_CD2AP-like_2"/>
    <property type="match status" value="1"/>
</dbReference>
<dbReference type="InterPro" id="IPR036028">
    <property type="entry name" value="SH3-like_dom_sf"/>
</dbReference>
<dbReference type="Pfam" id="PF14604">
    <property type="entry name" value="SH3_9"/>
    <property type="match status" value="1"/>
</dbReference>
<dbReference type="Proteomes" id="UP001634394">
    <property type="component" value="Unassembled WGS sequence"/>
</dbReference>
<proteinExistence type="predicted"/>
<evidence type="ECO:0000256" key="2">
    <source>
        <dbReference type="PROSITE-ProRule" id="PRU00192"/>
    </source>
</evidence>
<evidence type="ECO:0000259" key="4">
    <source>
        <dbReference type="PROSITE" id="PS50002"/>
    </source>
</evidence>
<sequence length="595" mass="66558">MVEVLVEYDYQAEQEDELTIKKGDIIKNVVMSDGGWWEGELSGKKGMFPDNFVKVIDKNNKEKKHKDDTPVQASKRTSVKLLADKIKDVVQDGPGQTSGKKKDPVHQKKRAKVLFSYEPENEDELKLEVGDTVDVIKQVEDGWYEGSVNGKTGVFPSNFVEILSEENDQEKEEEDKSLIKGKKIIGVGLGNIFGSGPIKLRSTGAATKPVSDDKTAENKDTKPPNEEAVLRRPKTGEKVVEKAIVRYSYTAENEDELTLNEGEIINVLDKELEDSGWWKGEINGRTGVFPDNFVEIMKEESSAEHVTKVPQSTSSPHPEPKPKKPPPPGSAKQAPKLPDKIPVAETSKAEVKDEKPIPPTLPLKKPIFPPPVGKKPSKPEIQPTKPTEPEKPVVEEKKEIVDQVKKEPNANSFDSIEATSDKLVHLTASRAKGPSKRPPSQEDERNGDVKDLHGIKEEKHSQPSHPQPPGAIGFKKEESPKSLQPIKESLPKEKSQQPPARPPEPTTTANPALQSALEELRREMRDLKASMVTKTAFNELKAENEQLKNELEQIKNLYSRRFKDIMQEIDDEKKIRLSTQVEMERIRKLVTESNV</sequence>
<name>A0ABD3XGA9_SINWO</name>
<feature type="compositionally biased region" description="Polar residues" evidence="3">
    <location>
        <begin position="409"/>
        <end position="418"/>
    </location>
</feature>
<feature type="compositionally biased region" description="Basic and acidic residues" evidence="3">
    <location>
        <begin position="347"/>
        <end position="356"/>
    </location>
</feature>
<dbReference type="PROSITE" id="PS50002">
    <property type="entry name" value="SH3"/>
    <property type="match status" value="3"/>
</dbReference>
<dbReference type="InterPro" id="IPR050384">
    <property type="entry name" value="Endophilin_SH3RF"/>
</dbReference>
<feature type="domain" description="SH3" evidence="4">
    <location>
        <begin position="106"/>
        <end position="165"/>
    </location>
</feature>
<dbReference type="AlphaFoldDB" id="A0ABD3XGA9"/>
<dbReference type="Gene3D" id="2.30.30.40">
    <property type="entry name" value="SH3 Domains"/>
    <property type="match status" value="3"/>
</dbReference>
<evidence type="ECO:0000256" key="3">
    <source>
        <dbReference type="SAM" id="MobiDB-lite"/>
    </source>
</evidence>
<dbReference type="SMART" id="SM00326">
    <property type="entry name" value="SH3"/>
    <property type="match status" value="3"/>
</dbReference>
<evidence type="ECO:0000256" key="1">
    <source>
        <dbReference type="ARBA" id="ARBA00022443"/>
    </source>
</evidence>
<feature type="compositionally biased region" description="Basic and acidic residues" evidence="3">
    <location>
        <begin position="439"/>
        <end position="461"/>
    </location>
</feature>
<dbReference type="PRINTS" id="PR00499">
    <property type="entry name" value="P67PHOX"/>
</dbReference>
<dbReference type="CDD" id="cd11873">
    <property type="entry name" value="SH3_CD2AP-like_1"/>
    <property type="match status" value="1"/>
</dbReference>
<keyword evidence="6" id="KW-1185">Reference proteome</keyword>
<feature type="region of interest" description="Disordered" evidence="3">
    <location>
        <begin position="300"/>
        <end position="513"/>
    </location>
</feature>
<feature type="compositionally biased region" description="Basic and acidic residues" evidence="3">
    <location>
        <begin position="210"/>
        <end position="234"/>
    </location>
</feature>
<feature type="compositionally biased region" description="Pro residues" evidence="3">
    <location>
        <begin position="357"/>
        <end position="373"/>
    </location>
</feature>
<dbReference type="Pfam" id="PF07653">
    <property type="entry name" value="SH3_2"/>
    <property type="match status" value="1"/>
</dbReference>
<dbReference type="InterPro" id="IPR001452">
    <property type="entry name" value="SH3_domain"/>
</dbReference>
<dbReference type="EMBL" id="JBJQND010000003">
    <property type="protein sequence ID" value="KAL3884047.1"/>
    <property type="molecule type" value="Genomic_DNA"/>
</dbReference>
<dbReference type="SUPFAM" id="SSF50044">
    <property type="entry name" value="SH3-domain"/>
    <property type="match status" value="3"/>
</dbReference>
<feature type="domain" description="SH3" evidence="4">
    <location>
        <begin position="1"/>
        <end position="58"/>
    </location>
</feature>
<evidence type="ECO:0000313" key="6">
    <source>
        <dbReference type="Proteomes" id="UP001634394"/>
    </source>
</evidence>
<keyword evidence="1 2" id="KW-0728">SH3 domain</keyword>
<dbReference type="PANTHER" id="PTHR14167:SF92">
    <property type="entry name" value="CIN85 AND CD2AP RELATED, ISOFORM J"/>
    <property type="match status" value="1"/>
</dbReference>
<dbReference type="FunFam" id="2.30.30.40:FF:000072">
    <property type="entry name" value="Unconventional Myosin IB"/>
    <property type="match status" value="2"/>
</dbReference>
<protein>
    <recommendedName>
        <fullName evidence="4">SH3 domain-containing protein</fullName>
    </recommendedName>
</protein>
<reference evidence="5 6" key="1">
    <citation type="submission" date="2024-11" db="EMBL/GenBank/DDBJ databases">
        <title>Chromosome-level genome assembly of the freshwater bivalve Anodonta woodiana.</title>
        <authorList>
            <person name="Chen X."/>
        </authorList>
    </citation>
    <scope>NUCLEOTIDE SEQUENCE [LARGE SCALE GENOMIC DNA]</scope>
    <source>
        <strain evidence="5">MN2024</strain>
        <tissue evidence="5">Gills</tissue>
    </source>
</reference>
<dbReference type="PANTHER" id="PTHR14167">
    <property type="entry name" value="SH3 DOMAIN-CONTAINING"/>
    <property type="match status" value="1"/>
</dbReference>
<dbReference type="Pfam" id="PF00018">
    <property type="entry name" value="SH3_1"/>
    <property type="match status" value="1"/>
</dbReference>
<dbReference type="PRINTS" id="PR00452">
    <property type="entry name" value="SH3DOMAIN"/>
</dbReference>
<feature type="region of interest" description="Disordered" evidence="3">
    <location>
        <begin position="200"/>
        <end position="234"/>
    </location>
</feature>
<comment type="caution">
    <text evidence="5">The sequence shown here is derived from an EMBL/GenBank/DDBJ whole genome shotgun (WGS) entry which is preliminary data.</text>
</comment>
<gene>
    <name evidence="5" type="ORF">ACJMK2_030273</name>
</gene>
<feature type="compositionally biased region" description="Basic and acidic residues" evidence="3">
    <location>
        <begin position="387"/>
        <end position="408"/>
    </location>
</feature>